<comment type="caution">
    <text evidence="1">The sequence shown here is derived from an EMBL/GenBank/DDBJ whole genome shotgun (WGS) entry which is preliminary data.</text>
</comment>
<dbReference type="Proteomes" id="UP000639859">
    <property type="component" value="Unassembled WGS sequence"/>
</dbReference>
<sequence length="314" mass="33342">MAVLLKVPARADRSAALAATIRDHVRTGAPFGSGHAVLAALSAWVYRTFHKPSTEATEPLWIGKLGLLAPVGPANDKPSGYDAFAFYAPGPAELVVVNRGTDSELDWLLNFKSAVLHDTRTVTAALAYALAAHAELVARGLPVNRVTFTGHSLGGAMAEAQAALFRQAASLPVTLPISATGFASAPFAAAIRIVAAARGGVVDAQAIAASRHYIRPNDPIHLTDVAGTRLAPVIAEDLNLYGVVKQTNGPPKSAFDTFSLIGNPIAHDSFLYHQFWDRNGAFHIVRHLKGAFHLWDEAEPERTALGRSLPPEFA</sequence>
<dbReference type="SUPFAM" id="SSF53474">
    <property type="entry name" value="alpha/beta-Hydrolases"/>
    <property type="match status" value="1"/>
</dbReference>
<dbReference type="Pfam" id="PF26363">
    <property type="entry name" value="Phospholipase-like"/>
    <property type="match status" value="1"/>
</dbReference>
<reference evidence="1 2" key="1">
    <citation type="submission" date="2020-11" db="EMBL/GenBank/DDBJ databases">
        <title>genome sequence of strain KACC 18849.</title>
        <authorList>
            <person name="Gao J."/>
            <person name="Zhang X."/>
        </authorList>
    </citation>
    <scope>NUCLEOTIDE SEQUENCE [LARGE SCALE GENOMIC DNA]</scope>
    <source>
        <strain evidence="1 2">KACC 18849</strain>
    </source>
</reference>
<gene>
    <name evidence="1" type="ORF">I4Q42_21905</name>
</gene>
<accession>A0ABS0T377</accession>
<evidence type="ECO:0000313" key="1">
    <source>
        <dbReference type="EMBL" id="MBI1686333.1"/>
    </source>
</evidence>
<proteinExistence type="predicted"/>
<dbReference type="Gene3D" id="3.40.50.1820">
    <property type="entry name" value="alpha/beta hydrolase"/>
    <property type="match status" value="1"/>
</dbReference>
<dbReference type="EMBL" id="JADWOX010000021">
    <property type="protein sequence ID" value="MBI1686333.1"/>
    <property type="molecule type" value="Genomic_DNA"/>
</dbReference>
<evidence type="ECO:0000313" key="2">
    <source>
        <dbReference type="Proteomes" id="UP000639859"/>
    </source>
</evidence>
<protein>
    <submittedName>
        <fullName evidence="1">DUF2974 domain-containing protein</fullName>
    </submittedName>
</protein>
<organism evidence="1 2">
    <name type="scientific">Caulobacter hibisci</name>
    <dbReference type="NCBI Taxonomy" id="2035993"/>
    <lineage>
        <taxon>Bacteria</taxon>
        <taxon>Pseudomonadati</taxon>
        <taxon>Pseudomonadota</taxon>
        <taxon>Alphaproteobacteria</taxon>
        <taxon>Caulobacterales</taxon>
        <taxon>Caulobacteraceae</taxon>
        <taxon>Caulobacter</taxon>
    </lineage>
</organism>
<dbReference type="RefSeq" id="WP_198578227.1">
    <property type="nucleotide sequence ID" value="NZ_JADWOX010000021.1"/>
</dbReference>
<name>A0ABS0T377_9CAUL</name>
<keyword evidence="2" id="KW-1185">Reference proteome</keyword>
<dbReference type="InterPro" id="IPR029058">
    <property type="entry name" value="AB_hydrolase_fold"/>
</dbReference>